<reference evidence="1 2" key="1">
    <citation type="journal article" date="2019" name="Front. Microbiol.">
        <title>Genomes of Neutrophilic Sulfur-Oxidizing Chemolithoautotrophs Representing 9 Proteobacterial Species From 8 Genera.</title>
        <authorList>
            <person name="Watanabe T."/>
            <person name="Kojima H."/>
            <person name="Umezawa K."/>
            <person name="Hori C."/>
            <person name="Takasuka T.E."/>
            <person name="Kato Y."/>
            <person name="Fukui M."/>
        </authorList>
    </citation>
    <scope>NUCLEOTIDE SEQUENCE [LARGE SCALE GENOMIC DNA]</scope>
    <source>
        <strain evidence="1 2">TTN</strain>
    </source>
</reference>
<name>A0A401JAK9_9PROT</name>
<sequence length="92" mass="10755">MKFQLDQLAHRREHLQALVARQRIELGLHVEPLRAPLALVDRGMEAVRYVRRNPLLVAGASTLFFALGKKGSGKWLRRGWLAWQLIRRMRMK</sequence>
<dbReference type="EMBL" id="BGOW01000002">
    <property type="protein sequence ID" value="GBL44590.1"/>
    <property type="molecule type" value="Genomic_DNA"/>
</dbReference>
<dbReference type="Pfam" id="PF13997">
    <property type="entry name" value="YqjK"/>
    <property type="match status" value="1"/>
</dbReference>
<keyword evidence="2" id="KW-1185">Reference proteome</keyword>
<dbReference type="Proteomes" id="UP000286806">
    <property type="component" value="Unassembled WGS sequence"/>
</dbReference>
<accession>A0A401JAK9</accession>
<evidence type="ECO:0008006" key="3">
    <source>
        <dbReference type="Google" id="ProtNLM"/>
    </source>
</evidence>
<dbReference type="OrthoDB" id="8900444at2"/>
<evidence type="ECO:0000313" key="1">
    <source>
        <dbReference type="EMBL" id="GBL44590.1"/>
    </source>
</evidence>
<comment type="caution">
    <text evidence="1">The sequence shown here is derived from an EMBL/GenBank/DDBJ whole genome shotgun (WGS) entry which is preliminary data.</text>
</comment>
<evidence type="ECO:0000313" key="2">
    <source>
        <dbReference type="Proteomes" id="UP000286806"/>
    </source>
</evidence>
<proteinExistence type="predicted"/>
<dbReference type="InterPro" id="IPR025612">
    <property type="entry name" value="YqjK"/>
</dbReference>
<gene>
    <name evidence="1" type="ORF">SFMTTN_0390</name>
</gene>
<dbReference type="RefSeq" id="WP_124703431.1">
    <property type="nucleotide sequence ID" value="NZ_BGOW01000002.1"/>
</dbReference>
<organism evidence="1 2">
    <name type="scientific">Sulfuriferula multivorans</name>
    <dbReference type="NCBI Taxonomy" id="1559896"/>
    <lineage>
        <taxon>Bacteria</taxon>
        <taxon>Pseudomonadati</taxon>
        <taxon>Pseudomonadota</taxon>
        <taxon>Betaproteobacteria</taxon>
        <taxon>Nitrosomonadales</taxon>
        <taxon>Sulfuricellaceae</taxon>
        <taxon>Sulfuriferula</taxon>
    </lineage>
</organism>
<dbReference type="AlphaFoldDB" id="A0A401JAK9"/>
<protein>
    <recommendedName>
        <fullName evidence="3">YqjK-like protein</fullName>
    </recommendedName>
</protein>